<keyword evidence="2" id="KW-1185">Reference proteome</keyword>
<dbReference type="RefSeq" id="WP_318647419.1">
    <property type="nucleotide sequence ID" value="NZ_CP137852.1"/>
</dbReference>
<accession>A0ABZ0PCM3</accession>
<reference evidence="1 2" key="1">
    <citation type="submission" date="2023-11" db="EMBL/GenBank/DDBJ databases">
        <title>Arctic aerobic anoxygenic photoheterotroph Sediminicoccus rosea KRV36 adapts its photosynthesis to long days of polar summer.</title>
        <authorList>
            <person name="Tomasch J."/>
            <person name="Kopejtka K."/>
            <person name="Bily T."/>
            <person name="Gardiner A.T."/>
            <person name="Gardian Z."/>
            <person name="Shivaramu S."/>
            <person name="Koblizek M."/>
            <person name="Engelhardt F."/>
            <person name="Kaftan D."/>
        </authorList>
    </citation>
    <scope>NUCLEOTIDE SEQUENCE [LARGE SCALE GENOMIC DNA]</scope>
    <source>
        <strain evidence="1 2">R-30</strain>
    </source>
</reference>
<sequence length="73" mass="7902">MTGFRFLIALREPGLGPLSDEMAELDGVPAIGHRLRVRLPDGTADLFIAEIIWFHSPGALSPSGQLILTGHRP</sequence>
<name>A0ABZ0PCM3_9PROT</name>
<organism evidence="1 2">
    <name type="scientific">Sediminicoccus rosea</name>
    <dbReference type="NCBI Taxonomy" id="1225128"/>
    <lineage>
        <taxon>Bacteria</taxon>
        <taxon>Pseudomonadati</taxon>
        <taxon>Pseudomonadota</taxon>
        <taxon>Alphaproteobacteria</taxon>
        <taxon>Acetobacterales</taxon>
        <taxon>Roseomonadaceae</taxon>
        <taxon>Sediminicoccus</taxon>
    </lineage>
</organism>
<protein>
    <submittedName>
        <fullName evidence="1">Uncharacterized protein</fullName>
    </submittedName>
</protein>
<dbReference type="EMBL" id="CP137852">
    <property type="protein sequence ID" value="WPB83443.1"/>
    <property type="molecule type" value="Genomic_DNA"/>
</dbReference>
<dbReference type="Proteomes" id="UP001305521">
    <property type="component" value="Chromosome"/>
</dbReference>
<gene>
    <name evidence="1" type="ORF">R9Z33_15175</name>
</gene>
<proteinExistence type="predicted"/>
<evidence type="ECO:0000313" key="2">
    <source>
        <dbReference type="Proteomes" id="UP001305521"/>
    </source>
</evidence>
<evidence type="ECO:0000313" key="1">
    <source>
        <dbReference type="EMBL" id="WPB83443.1"/>
    </source>
</evidence>